<sequence>MTFSQKQPAALFSGFDAFDEPLADDVGVPEETRVTSYQAVLQEPMTSLVGNTLDRPDVAAVAILGYN</sequence>
<dbReference type="AlphaFoldDB" id="A0A0J5ZH14"/>
<evidence type="ECO:0000313" key="2">
    <source>
        <dbReference type="Proteomes" id="UP000036338"/>
    </source>
</evidence>
<organism evidence="1 2">
    <name type="scientific">Burkholderia cepacia</name>
    <name type="common">Pseudomonas cepacia</name>
    <dbReference type="NCBI Taxonomy" id="292"/>
    <lineage>
        <taxon>Bacteria</taxon>
        <taxon>Pseudomonadati</taxon>
        <taxon>Pseudomonadota</taxon>
        <taxon>Betaproteobacteria</taxon>
        <taxon>Burkholderiales</taxon>
        <taxon>Burkholderiaceae</taxon>
        <taxon>Burkholderia</taxon>
        <taxon>Burkholderia cepacia complex</taxon>
    </lineage>
</organism>
<comment type="caution">
    <text evidence="1">The sequence shown here is derived from an EMBL/GenBank/DDBJ whole genome shotgun (WGS) entry which is preliminary data.</text>
</comment>
<dbReference type="RefSeq" id="WP_048249773.1">
    <property type="nucleotide sequence ID" value="NZ_LDWR01000048.1"/>
</dbReference>
<proteinExistence type="predicted"/>
<accession>A0A0J5ZH14</accession>
<dbReference type="EMBL" id="LDWR01000048">
    <property type="protein sequence ID" value="KML49947.1"/>
    <property type="molecule type" value="Genomic_DNA"/>
</dbReference>
<gene>
    <name evidence="1" type="ORF">VL15_27275</name>
</gene>
<evidence type="ECO:0000313" key="1">
    <source>
        <dbReference type="EMBL" id="KML49947.1"/>
    </source>
</evidence>
<dbReference type="PATRIC" id="fig|292.27.peg.5849"/>
<protein>
    <submittedName>
        <fullName evidence="1">Uncharacterized protein</fullName>
    </submittedName>
</protein>
<dbReference type="Proteomes" id="UP000036338">
    <property type="component" value="Unassembled WGS sequence"/>
</dbReference>
<name>A0A0J5ZH14_BURCE</name>
<reference evidence="1 2" key="1">
    <citation type="submission" date="2015-05" db="EMBL/GenBank/DDBJ databases">
        <title>Draft genome of Burkholderia cepacia LK29.</title>
        <authorList>
            <person name="Chan X.Y."/>
        </authorList>
    </citation>
    <scope>NUCLEOTIDE SEQUENCE [LARGE SCALE GENOMIC DNA]</scope>
    <source>
        <strain evidence="1 2">LK29</strain>
    </source>
</reference>